<dbReference type="RefSeq" id="WP_161869207.1">
    <property type="nucleotide sequence ID" value="NZ_MAEI02000001.1"/>
</dbReference>
<proteinExistence type="predicted"/>
<organism evidence="2 3">
    <name type="scientific">Enterococcus diestrammenae</name>
    <dbReference type="NCBI Taxonomy" id="1155073"/>
    <lineage>
        <taxon>Bacteria</taxon>
        <taxon>Bacillati</taxon>
        <taxon>Bacillota</taxon>
        <taxon>Bacilli</taxon>
        <taxon>Lactobacillales</taxon>
        <taxon>Enterococcaceae</taxon>
        <taxon>Enterococcus</taxon>
    </lineage>
</organism>
<name>A0ABV0F1P2_9ENTE</name>
<protein>
    <recommendedName>
        <fullName evidence="1">N-acetyltransferase domain-containing protein</fullName>
    </recommendedName>
</protein>
<evidence type="ECO:0000313" key="2">
    <source>
        <dbReference type="EMBL" id="MEO1781912.1"/>
    </source>
</evidence>
<dbReference type="SUPFAM" id="SSF55729">
    <property type="entry name" value="Acyl-CoA N-acyltransferases (Nat)"/>
    <property type="match status" value="1"/>
</dbReference>
<evidence type="ECO:0000313" key="3">
    <source>
        <dbReference type="Proteomes" id="UP001429357"/>
    </source>
</evidence>
<dbReference type="InterPro" id="IPR016181">
    <property type="entry name" value="Acyl_CoA_acyltransferase"/>
</dbReference>
<evidence type="ECO:0000259" key="1">
    <source>
        <dbReference type="PROSITE" id="PS51186"/>
    </source>
</evidence>
<comment type="caution">
    <text evidence="2">The sequence shown here is derived from an EMBL/GenBank/DDBJ whole genome shotgun (WGS) entry which is preliminary data.</text>
</comment>
<dbReference type="CDD" id="cd04301">
    <property type="entry name" value="NAT_SF"/>
    <property type="match status" value="1"/>
</dbReference>
<accession>A0ABV0F1P2</accession>
<dbReference type="Proteomes" id="UP001429357">
    <property type="component" value="Unassembled WGS sequence"/>
</dbReference>
<gene>
    <name evidence="2" type="ORF">BAU18_001505</name>
</gene>
<feature type="domain" description="N-acetyltransferase" evidence="1">
    <location>
        <begin position="32"/>
        <end position="183"/>
    </location>
</feature>
<dbReference type="EMBL" id="MAEI02000001">
    <property type="protein sequence ID" value="MEO1781912.1"/>
    <property type="molecule type" value="Genomic_DNA"/>
</dbReference>
<reference evidence="2 3" key="2">
    <citation type="submission" date="2024-02" db="EMBL/GenBank/DDBJ databases">
        <title>The Genome Sequence of Enterococcus diestrammenae JM9A.</title>
        <authorList>
            <person name="Earl A."/>
            <person name="Manson A."/>
            <person name="Gilmore M."/>
            <person name="Sanders J."/>
            <person name="Shea T."/>
            <person name="Howe W."/>
            <person name="Livny J."/>
            <person name="Cuomo C."/>
            <person name="Neafsey D."/>
            <person name="Birren B."/>
        </authorList>
    </citation>
    <scope>NUCLEOTIDE SEQUENCE [LARGE SCALE GENOMIC DNA]</scope>
    <source>
        <strain evidence="2 3">JM9A</strain>
    </source>
</reference>
<keyword evidence="3" id="KW-1185">Reference proteome</keyword>
<dbReference type="Pfam" id="PF00583">
    <property type="entry name" value="Acetyltransf_1"/>
    <property type="match status" value="1"/>
</dbReference>
<reference evidence="3" key="1">
    <citation type="submission" date="2016-06" db="EMBL/GenBank/DDBJ databases">
        <title>Four novel species of enterococci isolated from chicken manure.</title>
        <authorList>
            <person name="Van Tyne D."/>
        </authorList>
    </citation>
    <scope>NUCLEOTIDE SEQUENCE [LARGE SCALE GENOMIC DNA]</scope>
    <source>
        <strain evidence="3">JM9A</strain>
    </source>
</reference>
<dbReference type="PROSITE" id="PS51186">
    <property type="entry name" value="GNAT"/>
    <property type="match status" value="1"/>
</dbReference>
<sequence length="185" mass="21324">MLDKRIPYIEFLMRRNPQNPVPLPERHLPEGYSLAFYTPGDEGAWCRIETAVGEFASETEAATYFQKNFAPFSDELRQRMMFIVDPEGEKVATCTAWRTEKQRPLLHWLAVKPEAQQRGVASYLAVKTTALLEELHPNQPIELHTQTWSHQAIGIYEKLGYELIPSTKDYEKGLAILERVVEEAF</sequence>
<dbReference type="Gene3D" id="3.40.630.30">
    <property type="match status" value="1"/>
</dbReference>
<dbReference type="InterPro" id="IPR000182">
    <property type="entry name" value="GNAT_dom"/>
</dbReference>